<keyword evidence="1" id="KW-0119">Carbohydrate metabolism</keyword>
<keyword evidence="4" id="KW-1185">Reference proteome</keyword>
<evidence type="ECO:0000256" key="1">
    <source>
        <dbReference type="ARBA" id="ARBA00023277"/>
    </source>
</evidence>
<dbReference type="Pfam" id="PF01261">
    <property type="entry name" value="AP_endonuc_2"/>
    <property type="match status" value="1"/>
</dbReference>
<accession>A0A1H5H518</accession>
<dbReference type="PANTHER" id="PTHR12110:SF21">
    <property type="entry name" value="XYLOSE ISOMERASE-LIKE TIM BARREL DOMAIN-CONTAINING PROTEIN"/>
    <property type="match status" value="1"/>
</dbReference>
<dbReference type="STRING" id="648782.SAMN04488554_1857"/>
<dbReference type="EMBL" id="FNTX01000001">
    <property type="protein sequence ID" value="SEE23077.1"/>
    <property type="molecule type" value="Genomic_DNA"/>
</dbReference>
<evidence type="ECO:0000259" key="2">
    <source>
        <dbReference type="Pfam" id="PF01261"/>
    </source>
</evidence>
<organism evidence="3 4">
    <name type="scientific">Ruania alba</name>
    <dbReference type="NCBI Taxonomy" id="648782"/>
    <lineage>
        <taxon>Bacteria</taxon>
        <taxon>Bacillati</taxon>
        <taxon>Actinomycetota</taxon>
        <taxon>Actinomycetes</taxon>
        <taxon>Micrococcales</taxon>
        <taxon>Ruaniaceae</taxon>
        <taxon>Ruania</taxon>
    </lineage>
</organism>
<keyword evidence="3" id="KW-0413">Isomerase</keyword>
<sequence length="278" mass="29916">MTDRPRLAPRTGINNQTVPAASAVEVIEGAARHGLGCVELTGEVLAQDPDGVPATLREQGVRLLGVSPTKALHGWHVQWDEQVGAGMRSEMQAAATAGAEFFVMPFMRPGGDADTVTAGLRRAVPIAREAGLRLAVEPIGHHEVLRRAEQLAPVLARLDQDVIGVLLDSFHFFRSGQSLEDLRHLDGVDVLAFQVSNANDRPVPELLGYRDRTFPLDGPFDVAGLCGQVARRWPNAPIVVEVIGEVAAATPTATGLQRAATQLRMLTELITREDARLV</sequence>
<dbReference type="PANTHER" id="PTHR12110">
    <property type="entry name" value="HYDROXYPYRUVATE ISOMERASE"/>
    <property type="match status" value="1"/>
</dbReference>
<dbReference type="AlphaFoldDB" id="A0A1H5H518"/>
<dbReference type="InterPro" id="IPR036237">
    <property type="entry name" value="Xyl_isomerase-like_sf"/>
</dbReference>
<proteinExistence type="predicted"/>
<protein>
    <submittedName>
        <fullName evidence="3">Sugar phosphate isomerase/epimerase</fullName>
    </submittedName>
</protein>
<dbReference type="SUPFAM" id="SSF51658">
    <property type="entry name" value="Xylose isomerase-like"/>
    <property type="match status" value="1"/>
</dbReference>
<evidence type="ECO:0000313" key="3">
    <source>
        <dbReference type="EMBL" id="SEE23077.1"/>
    </source>
</evidence>
<dbReference type="Proteomes" id="UP000199220">
    <property type="component" value="Unassembled WGS sequence"/>
</dbReference>
<dbReference type="OrthoDB" id="9780241at2"/>
<name>A0A1H5H518_9MICO</name>
<dbReference type="Gene3D" id="3.20.20.150">
    <property type="entry name" value="Divalent-metal-dependent TIM barrel enzymes"/>
    <property type="match status" value="1"/>
</dbReference>
<reference evidence="4" key="1">
    <citation type="submission" date="2016-10" db="EMBL/GenBank/DDBJ databases">
        <authorList>
            <person name="Varghese N."/>
            <person name="Submissions S."/>
        </authorList>
    </citation>
    <scope>NUCLEOTIDE SEQUENCE [LARGE SCALE GENOMIC DNA]</scope>
    <source>
        <strain evidence="4">DSM 21368</strain>
    </source>
</reference>
<gene>
    <name evidence="3" type="ORF">SAMN04488554_1857</name>
</gene>
<dbReference type="RefSeq" id="WP_089772650.1">
    <property type="nucleotide sequence ID" value="NZ_FNTX01000001.1"/>
</dbReference>
<dbReference type="GO" id="GO:0016853">
    <property type="term" value="F:isomerase activity"/>
    <property type="evidence" value="ECO:0007669"/>
    <property type="project" value="UniProtKB-KW"/>
</dbReference>
<feature type="domain" description="Xylose isomerase-like TIM barrel" evidence="2">
    <location>
        <begin position="30"/>
        <end position="253"/>
    </location>
</feature>
<evidence type="ECO:0000313" key="4">
    <source>
        <dbReference type="Proteomes" id="UP000199220"/>
    </source>
</evidence>
<dbReference type="InterPro" id="IPR013022">
    <property type="entry name" value="Xyl_isomerase-like_TIM-brl"/>
</dbReference>
<dbReference type="InterPro" id="IPR050312">
    <property type="entry name" value="IolE/XylAMocC-like"/>
</dbReference>